<dbReference type="AlphaFoldDB" id="A0A841FUF6"/>
<keyword evidence="2" id="KW-1185">Reference proteome</keyword>
<sequence length="61" mass="6354">MTTATRTPNAEKTDLELATRGGCAAEHGAVAEHLARCIEDAGHDGPHVAVGEDAETIALWD</sequence>
<organism evidence="1 2">
    <name type="scientific">Phytomonospora endophytica</name>
    <dbReference type="NCBI Taxonomy" id="714109"/>
    <lineage>
        <taxon>Bacteria</taxon>
        <taxon>Bacillati</taxon>
        <taxon>Actinomycetota</taxon>
        <taxon>Actinomycetes</taxon>
        <taxon>Micromonosporales</taxon>
        <taxon>Micromonosporaceae</taxon>
        <taxon>Phytomonospora</taxon>
    </lineage>
</organism>
<reference evidence="1 2" key="1">
    <citation type="submission" date="2020-08" db="EMBL/GenBank/DDBJ databases">
        <title>Genomic Encyclopedia of Type Strains, Phase IV (KMG-IV): sequencing the most valuable type-strain genomes for metagenomic binning, comparative biology and taxonomic classification.</title>
        <authorList>
            <person name="Goeker M."/>
        </authorList>
    </citation>
    <scope>NUCLEOTIDE SEQUENCE [LARGE SCALE GENOMIC DNA]</scope>
    <source>
        <strain evidence="1 2">YIM 65646</strain>
    </source>
</reference>
<proteinExistence type="predicted"/>
<dbReference type="EMBL" id="JACHGT010000010">
    <property type="protein sequence ID" value="MBB6036977.1"/>
    <property type="molecule type" value="Genomic_DNA"/>
</dbReference>
<dbReference type="Proteomes" id="UP000548476">
    <property type="component" value="Unassembled WGS sequence"/>
</dbReference>
<evidence type="ECO:0000313" key="1">
    <source>
        <dbReference type="EMBL" id="MBB6036977.1"/>
    </source>
</evidence>
<protein>
    <submittedName>
        <fullName evidence="1">Uncharacterized protein</fullName>
    </submittedName>
</protein>
<name>A0A841FUF6_9ACTN</name>
<evidence type="ECO:0000313" key="2">
    <source>
        <dbReference type="Proteomes" id="UP000548476"/>
    </source>
</evidence>
<comment type="caution">
    <text evidence="1">The sequence shown here is derived from an EMBL/GenBank/DDBJ whole genome shotgun (WGS) entry which is preliminary data.</text>
</comment>
<gene>
    <name evidence="1" type="ORF">HNR73_004850</name>
</gene>
<dbReference type="RefSeq" id="WP_184789798.1">
    <property type="nucleotide sequence ID" value="NZ_BONT01000056.1"/>
</dbReference>
<accession>A0A841FUF6</accession>